<dbReference type="PRINTS" id="PR00344">
    <property type="entry name" value="BCTRLSENSOR"/>
</dbReference>
<dbReference type="SMART" id="SM00448">
    <property type="entry name" value="REC"/>
    <property type="match status" value="1"/>
</dbReference>
<dbReference type="PROSITE" id="PS50109">
    <property type="entry name" value="HIS_KIN"/>
    <property type="match status" value="1"/>
</dbReference>
<dbReference type="CDD" id="cd00082">
    <property type="entry name" value="HisKA"/>
    <property type="match status" value="1"/>
</dbReference>
<dbReference type="GO" id="GO:0005524">
    <property type="term" value="F:ATP binding"/>
    <property type="evidence" value="ECO:0007669"/>
    <property type="project" value="UniProtKB-KW"/>
</dbReference>
<keyword evidence="8" id="KW-1133">Transmembrane helix</keyword>
<evidence type="ECO:0000256" key="5">
    <source>
        <dbReference type="ARBA" id="ARBA00022777"/>
    </source>
</evidence>
<keyword evidence="5" id="KW-0418">Kinase</keyword>
<dbReference type="InterPro" id="IPR003661">
    <property type="entry name" value="HisK_dim/P_dom"/>
</dbReference>
<gene>
    <name evidence="11" type="ORF">QZM52_25845</name>
</gene>
<feature type="region of interest" description="Disordered" evidence="7">
    <location>
        <begin position="260"/>
        <end position="279"/>
    </location>
</feature>
<feature type="domain" description="Histidine kinase" evidence="9">
    <location>
        <begin position="478"/>
        <end position="704"/>
    </location>
</feature>
<evidence type="ECO:0000256" key="3">
    <source>
        <dbReference type="ARBA" id="ARBA00022553"/>
    </source>
</evidence>
<evidence type="ECO:0000256" key="1">
    <source>
        <dbReference type="ARBA" id="ARBA00000085"/>
    </source>
</evidence>
<feature type="transmembrane region" description="Helical" evidence="8">
    <location>
        <begin position="81"/>
        <end position="100"/>
    </location>
</feature>
<dbReference type="SUPFAM" id="SSF47226">
    <property type="entry name" value="Histidine-containing phosphotransfer domain, HPT domain"/>
    <property type="match status" value="1"/>
</dbReference>
<accession>A0ABT8PHU3</accession>
<feature type="region of interest" description="Disordered" evidence="7">
    <location>
        <begin position="50"/>
        <end position="74"/>
    </location>
</feature>
<keyword evidence="8" id="KW-0472">Membrane</keyword>
<proteinExistence type="predicted"/>
<name>A0ABT8PHU3_9BURK</name>
<dbReference type="CDD" id="cd17546">
    <property type="entry name" value="REC_hyHK_CKI1_RcsC-like"/>
    <property type="match status" value="1"/>
</dbReference>
<evidence type="ECO:0000259" key="9">
    <source>
        <dbReference type="PROSITE" id="PS50109"/>
    </source>
</evidence>
<dbReference type="SUPFAM" id="SSF47384">
    <property type="entry name" value="Homodimeric domain of signal transducing histidine kinase"/>
    <property type="match status" value="1"/>
</dbReference>
<reference evidence="11" key="1">
    <citation type="submission" date="2023-07" db="EMBL/GenBank/DDBJ databases">
        <title>A collection of bacterial strains from the Burkholderia cepacia Research Laboratory and Repository.</title>
        <authorList>
            <person name="Lipuma J."/>
            <person name="Spilker T."/>
            <person name="Caverly L."/>
        </authorList>
    </citation>
    <scope>NUCLEOTIDE SEQUENCE</scope>
    <source>
        <strain evidence="11">AU42020</strain>
    </source>
</reference>
<protein>
    <recommendedName>
        <fullName evidence="2">histidine kinase</fullName>
        <ecNumber evidence="2">2.7.13.3</ecNumber>
    </recommendedName>
</protein>
<dbReference type="Gene3D" id="3.30.565.10">
    <property type="entry name" value="Histidine kinase-like ATPase, C-terminal domain"/>
    <property type="match status" value="1"/>
</dbReference>
<keyword evidence="11" id="KW-0067">ATP-binding</keyword>
<dbReference type="SUPFAM" id="SSF52172">
    <property type="entry name" value="CheY-like"/>
    <property type="match status" value="1"/>
</dbReference>
<keyword evidence="12" id="KW-1185">Reference proteome</keyword>
<dbReference type="InterPro" id="IPR011006">
    <property type="entry name" value="CheY-like_superfamily"/>
</dbReference>
<evidence type="ECO:0000259" key="10">
    <source>
        <dbReference type="PROSITE" id="PS50110"/>
    </source>
</evidence>
<dbReference type="RefSeq" id="WP_301756788.1">
    <property type="nucleotide sequence ID" value="NZ_JAUJSQ010000011.1"/>
</dbReference>
<dbReference type="SMART" id="SM00387">
    <property type="entry name" value="HATPase_c"/>
    <property type="match status" value="1"/>
</dbReference>
<dbReference type="InterPro" id="IPR005467">
    <property type="entry name" value="His_kinase_dom"/>
</dbReference>
<dbReference type="SMART" id="SM00388">
    <property type="entry name" value="HisKA"/>
    <property type="match status" value="1"/>
</dbReference>
<keyword evidence="11" id="KW-0547">Nucleotide-binding</keyword>
<dbReference type="InterPro" id="IPR036097">
    <property type="entry name" value="HisK_dim/P_sf"/>
</dbReference>
<dbReference type="EMBL" id="JAUJSQ010000011">
    <property type="protein sequence ID" value="MDN7934705.1"/>
    <property type="molecule type" value="Genomic_DNA"/>
</dbReference>
<evidence type="ECO:0000313" key="12">
    <source>
        <dbReference type="Proteomes" id="UP001171606"/>
    </source>
</evidence>
<dbReference type="Proteomes" id="UP001171606">
    <property type="component" value="Unassembled WGS sequence"/>
</dbReference>
<feature type="domain" description="Response regulatory" evidence="10">
    <location>
        <begin position="849"/>
        <end position="963"/>
    </location>
</feature>
<dbReference type="Pfam" id="PF02518">
    <property type="entry name" value="HATPase_c"/>
    <property type="match status" value="1"/>
</dbReference>
<dbReference type="InterPro" id="IPR036890">
    <property type="entry name" value="HATPase_C_sf"/>
</dbReference>
<dbReference type="InterPro" id="IPR001789">
    <property type="entry name" value="Sig_transdc_resp-reg_receiver"/>
</dbReference>
<evidence type="ECO:0000256" key="4">
    <source>
        <dbReference type="ARBA" id="ARBA00022679"/>
    </source>
</evidence>
<dbReference type="CDD" id="cd16922">
    <property type="entry name" value="HATPase_EvgS-ArcB-TorS-like"/>
    <property type="match status" value="1"/>
</dbReference>
<dbReference type="PANTHER" id="PTHR43047">
    <property type="entry name" value="TWO-COMPONENT HISTIDINE PROTEIN KINASE"/>
    <property type="match status" value="1"/>
</dbReference>
<sequence length="1071" mass="115355">MNPPPHLPAAALPDAGRWSRCRSFRSMRIVDALPAQPTRYDDRKMAFQFSSRKRDKMPPSSAAGEQAAIGVEHRRHRRTQAAGIGIVLIAIAAFALYVNWTIRQHVKQQRDEAIVRGASMGRDIGVAANVVDRAIDGAWRGRPRGSGRLRDSVIRSVERERDATVLRAPRRERSGAHAAVVLPPAVRDGHVARFRHLDHLCADAEWTNSETAGRCYYVSLDGRFLGASLPSGHRLSAILASPAARSAFIHRALADVEPPIFRPSGDGDGRHPRSWGRITTDSPAGTTVVRIGVPVADADRWVAVVFVDLDVAAMAATLAAPGLSGPFLLSASDGRLVTFAPRSVGAPSRDGRPTSTRLVRSVAAGIWQRPARDDPSASIALGHEDLTLAYAVSWRDAIRRAGPAIAIAAFVEAAVLATVWTVLRRRQRTPAHADGRAHTAVGGEKPAVASNDARAQRLALETSAFDHADARGNLLVASIAHEIRTPLNAIVGHLELARREVRADHAQLDRLNVISDAAHGLLATLDDMLELSRIEAGEMSLRDDPFDVVDVYERALAIFSPLAESKGIAFHGHFDLQMNARVLGDAGRLSQIVDNLLSNALKFTTQGKVTIGFRGEPAICEAAQNVTTLIMTVEDTGIGIPASKIDRLFQPFARTSEPAGDRCPGTGLGLALCRRLAALMGGSIDVDSRPGQGSRFVVRIPLRDSLPVPAASRVDGEAVVLASPMAEWRSAIKRHLGAWNLCVSHSDSPAEVSFARFDRNPIVMVLDGKNPWPHTHKDRLIDAARHTLRCVENGPMEPQRAGRCTELACHSLRSLADALSGALVGDHIPAAYGGPDVSGARASLDRPLSVLVVDDNPVNRHLLDEQLHTLGCRVVTARGGRAALKMFDDHAFDVVLTDVCMPDMSGHELARALRAGAIEVPIYALTARPVGVESRRCVDVGIDKVVTKPLSLDRLYGELKDLAHNVGAALVHPSRVAAGARTRAPVHLRNILLESTGVSFSKLRAASRQRDREAVLAELHALKGCFGLFPAPALRRQLACIEADVAARGIAALDHLLEPFEAAYWEAAKSI</sequence>
<dbReference type="EC" id="2.7.13.3" evidence="2"/>
<evidence type="ECO:0000256" key="7">
    <source>
        <dbReference type="SAM" id="MobiDB-lite"/>
    </source>
</evidence>
<feature type="transmembrane region" description="Helical" evidence="8">
    <location>
        <begin position="404"/>
        <end position="423"/>
    </location>
</feature>
<dbReference type="SUPFAM" id="SSF55874">
    <property type="entry name" value="ATPase domain of HSP90 chaperone/DNA topoisomerase II/histidine kinase"/>
    <property type="match status" value="1"/>
</dbReference>
<keyword evidence="3 6" id="KW-0597">Phosphoprotein</keyword>
<dbReference type="Gene3D" id="3.40.50.2300">
    <property type="match status" value="1"/>
</dbReference>
<comment type="caution">
    <text evidence="11">The sequence shown here is derived from an EMBL/GenBank/DDBJ whole genome shotgun (WGS) entry which is preliminary data.</text>
</comment>
<dbReference type="Gene3D" id="1.10.287.130">
    <property type="match status" value="1"/>
</dbReference>
<evidence type="ECO:0000256" key="2">
    <source>
        <dbReference type="ARBA" id="ARBA00012438"/>
    </source>
</evidence>
<comment type="catalytic activity">
    <reaction evidence="1">
        <text>ATP + protein L-histidine = ADP + protein N-phospho-L-histidine.</text>
        <dbReference type="EC" id="2.7.13.3"/>
    </reaction>
</comment>
<keyword evidence="8" id="KW-0812">Transmembrane</keyword>
<dbReference type="PROSITE" id="PS50110">
    <property type="entry name" value="RESPONSE_REGULATORY"/>
    <property type="match status" value="1"/>
</dbReference>
<dbReference type="InterPro" id="IPR036641">
    <property type="entry name" value="HPT_dom_sf"/>
</dbReference>
<evidence type="ECO:0000313" key="11">
    <source>
        <dbReference type="EMBL" id="MDN7934705.1"/>
    </source>
</evidence>
<keyword evidence="4" id="KW-0808">Transferase</keyword>
<dbReference type="InterPro" id="IPR004358">
    <property type="entry name" value="Sig_transdc_His_kin-like_C"/>
</dbReference>
<evidence type="ECO:0000256" key="8">
    <source>
        <dbReference type="SAM" id="Phobius"/>
    </source>
</evidence>
<evidence type="ECO:0000256" key="6">
    <source>
        <dbReference type="PROSITE-ProRule" id="PRU00169"/>
    </source>
</evidence>
<dbReference type="Pfam" id="PF00512">
    <property type="entry name" value="HisKA"/>
    <property type="match status" value="1"/>
</dbReference>
<organism evidence="11 12">
    <name type="scientific">Burkholderia metallica</name>
    <dbReference type="NCBI Taxonomy" id="488729"/>
    <lineage>
        <taxon>Bacteria</taxon>
        <taxon>Pseudomonadati</taxon>
        <taxon>Pseudomonadota</taxon>
        <taxon>Betaproteobacteria</taxon>
        <taxon>Burkholderiales</taxon>
        <taxon>Burkholderiaceae</taxon>
        <taxon>Burkholderia</taxon>
        <taxon>Burkholderia cepacia complex</taxon>
    </lineage>
</organism>
<feature type="modified residue" description="4-aspartylphosphate" evidence="6">
    <location>
        <position position="898"/>
    </location>
</feature>
<dbReference type="InterPro" id="IPR003594">
    <property type="entry name" value="HATPase_dom"/>
</dbReference>
<dbReference type="Pfam" id="PF00072">
    <property type="entry name" value="Response_reg"/>
    <property type="match status" value="1"/>
</dbReference>